<evidence type="ECO:0000313" key="4">
    <source>
        <dbReference type="Proteomes" id="UP000266841"/>
    </source>
</evidence>
<evidence type="ECO:0000256" key="2">
    <source>
        <dbReference type="SAM" id="Phobius"/>
    </source>
</evidence>
<reference evidence="3 4" key="1">
    <citation type="journal article" date="2012" name="Genome Biol.">
        <title>Genome and low-iron response of an oceanic diatom adapted to chronic iron limitation.</title>
        <authorList>
            <person name="Lommer M."/>
            <person name="Specht M."/>
            <person name="Roy A.S."/>
            <person name="Kraemer L."/>
            <person name="Andreson R."/>
            <person name="Gutowska M.A."/>
            <person name="Wolf J."/>
            <person name="Bergner S.V."/>
            <person name="Schilhabel M.B."/>
            <person name="Klostermeier U.C."/>
            <person name="Beiko R.G."/>
            <person name="Rosenstiel P."/>
            <person name="Hippler M."/>
            <person name="Laroche J."/>
        </authorList>
    </citation>
    <scope>NUCLEOTIDE SEQUENCE [LARGE SCALE GENOMIC DNA]</scope>
    <source>
        <strain evidence="3 4">CCMP1005</strain>
    </source>
</reference>
<sequence length="452" mass="51126">MRNGHAIRLAGFGGRIRIRKIISSRAEKWWGSGLRFGSVKGEPSSNRTARSPVYVGLRRTMFGYIAKNLHSLDGYSRSVFADVGEGNATTLDSGFWPVAIATGTAINNAARQVAQLVEDEREENVVFEPETAAGVEDYKLWLRSKYMPRNDACDGMEGATTRTNETAEMSPVAKENVSLKNALQKSTTTCRRLVSALHDCNAKVKQKDGQIIVEQRQVEEANKKHIEASTKCNTLQNQIEDVKKEASDVALSLNNRIQELVGEVDRKMEEATKEVKSLKTDREKLLRFNLKARDQVHRSQVQLLKAKEQMDMQTEEASRQAVEMNRKIELASLEVKSLKADNEKLQCFKLKARDQVLRANNEVKSLKKILQQANLRVQDQNWSLFLETAERAFYATARKQMWHLFHVVIFVYAPLVAQLIFEGLQPARCAASLTLAQSKFTKVERQKANNQK</sequence>
<feature type="non-terminal residue" evidence="3">
    <location>
        <position position="452"/>
    </location>
</feature>
<keyword evidence="2" id="KW-0812">Transmembrane</keyword>
<keyword evidence="2" id="KW-0472">Membrane</keyword>
<dbReference type="AlphaFoldDB" id="K0SXI3"/>
<keyword evidence="2" id="KW-1133">Transmembrane helix</keyword>
<name>K0SXI3_THAOC</name>
<feature type="coiled-coil region" evidence="1">
    <location>
        <begin position="218"/>
        <end position="376"/>
    </location>
</feature>
<dbReference type="EMBL" id="AGNL01009021">
    <property type="protein sequence ID" value="EJK70120.1"/>
    <property type="molecule type" value="Genomic_DNA"/>
</dbReference>
<dbReference type="Proteomes" id="UP000266841">
    <property type="component" value="Unassembled WGS sequence"/>
</dbReference>
<accession>K0SXI3</accession>
<keyword evidence="1" id="KW-0175">Coiled coil</keyword>
<keyword evidence="4" id="KW-1185">Reference proteome</keyword>
<evidence type="ECO:0000256" key="1">
    <source>
        <dbReference type="SAM" id="Coils"/>
    </source>
</evidence>
<feature type="transmembrane region" description="Helical" evidence="2">
    <location>
        <begin position="401"/>
        <end position="421"/>
    </location>
</feature>
<proteinExistence type="predicted"/>
<evidence type="ECO:0000313" key="3">
    <source>
        <dbReference type="EMBL" id="EJK70120.1"/>
    </source>
</evidence>
<organism evidence="3 4">
    <name type="scientific">Thalassiosira oceanica</name>
    <name type="common">Marine diatom</name>
    <dbReference type="NCBI Taxonomy" id="159749"/>
    <lineage>
        <taxon>Eukaryota</taxon>
        <taxon>Sar</taxon>
        <taxon>Stramenopiles</taxon>
        <taxon>Ochrophyta</taxon>
        <taxon>Bacillariophyta</taxon>
        <taxon>Coscinodiscophyceae</taxon>
        <taxon>Thalassiosirophycidae</taxon>
        <taxon>Thalassiosirales</taxon>
        <taxon>Thalassiosiraceae</taxon>
        <taxon>Thalassiosira</taxon>
    </lineage>
</organism>
<protein>
    <submittedName>
        <fullName evidence="3">Uncharacterized protein</fullName>
    </submittedName>
</protein>
<comment type="caution">
    <text evidence="3">The sequence shown here is derived from an EMBL/GenBank/DDBJ whole genome shotgun (WGS) entry which is preliminary data.</text>
</comment>
<gene>
    <name evidence="3" type="ORF">THAOC_08548</name>
</gene>